<dbReference type="Proteomes" id="UP000676917">
    <property type="component" value="Unassembled WGS sequence"/>
</dbReference>
<accession>A0A919XD56</accession>
<dbReference type="AlphaFoldDB" id="A0A919XD56"/>
<dbReference type="CDD" id="cd00158">
    <property type="entry name" value="RHOD"/>
    <property type="match status" value="1"/>
</dbReference>
<evidence type="ECO:0000313" key="2">
    <source>
        <dbReference type="EMBL" id="GIO28702.1"/>
    </source>
</evidence>
<protein>
    <submittedName>
        <fullName evidence="2">Rhodanese-like domain-containing protein</fullName>
    </submittedName>
</protein>
<dbReference type="SMART" id="SM00450">
    <property type="entry name" value="RHOD"/>
    <property type="match status" value="1"/>
</dbReference>
<dbReference type="PROSITE" id="PS50206">
    <property type="entry name" value="RHODANESE_3"/>
    <property type="match status" value="1"/>
</dbReference>
<organism evidence="2 3">
    <name type="scientific">Ornithinibacillus bavariensis</name>
    <dbReference type="NCBI Taxonomy" id="545502"/>
    <lineage>
        <taxon>Bacteria</taxon>
        <taxon>Bacillati</taxon>
        <taxon>Bacillota</taxon>
        <taxon>Bacilli</taxon>
        <taxon>Bacillales</taxon>
        <taxon>Bacillaceae</taxon>
        <taxon>Ornithinibacillus</taxon>
    </lineage>
</organism>
<dbReference type="RefSeq" id="WP_212922154.1">
    <property type="nucleotide sequence ID" value="NZ_BORP01000008.1"/>
</dbReference>
<keyword evidence="3" id="KW-1185">Reference proteome</keyword>
<dbReference type="EMBL" id="BORP01000008">
    <property type="protein sequence ID" value="GIO28702.1"/>
    <property type="molecule type" value="Genomic_DNA"/>
</dbReference>
<dbReference type="Pfam" id="PF00581">
    <property type="entry name" value="Rhodanese"/>
    <property type="match status" value="1"/>
</dbReference>
<evidence type="ECO:0000313" key="3">
    <source>
        <dbReference type="Proteomes" id="UP000676917"/>
    </source>
</evidence>
<reference evidence="2" key="1">
    <citation type="submission" date="2021-03" db="EMBL/GenBank/DDBJ databases">
        <title>Antimicrobial resistance genes in bacteria isolated from Japanese honey, and their potential for conferring macrolide and lincosamide resistance in the American foulbrood pathogen Paenibacillus larvae.</title>
        <authorList>
            <person name="Okamoto M."/>
            <person name="Kumagai M."/>
            <person name="Kanamori H."/>
            <person name="Takamatsu D."/>
        </authorList>
    </citation>
    <scope>NUCLEOTIDE SEQUENCE</scope>
    <source>
        <strain evidence="2">J43TS3</strain>
    </source>
</reference>
<dbReference type="PANTHER" id="PTHR43031:SF17">
    <property type="entry name" value="SULFURTRANSFERASE YTWF-RELATED"/>
    <property type="match status" value="1"/>
</dbReference>
<feature type="domain" description="Rhodanese" evidence="1">
    <location>
        <begin position="15"/>
        <end position="99"/>
    </location>
</feature>
<dbReference type="Gene3D" id="3.40.250.10">
    <property type="entry name" value="Rhodanese-like domain"/>
    <property type="match status" value="1"/>
</dbReference>
<evidence type="ECO:0000259" key="1">
    <source>
        <dbReference type="PROSITE" id="PS50206"/>
    </source>
</evidence>
<dbReference type="InterPro" id="IPR036873">
    <property type="entry name" value="Rhodanese-like_dom_sf"/>
</dbReference>
<dbReference type="SUPFAM" id="SSF52821">
    <property type="entry name" value="Rhodanese/Cell cycle control phosphatase"/>
    <property type="match status" value="1"/>
</dbReference>
<gene>
    <name evidence="2" type="ORF">J43TS3_33130</name>
</gene>
<sequence length="99" mass="11299">MKEITPDELAIKMRNGEKLHIIDVREDEEVATGKIPGARHIRLGDLEDRLDELDKNEHYYMVCRSGGRSSMACEILLEKGFSVTNMVGGMLSWDDELEF</sequence>
<dbReference type="InterPro" id="IPR050229">
    <property type="entry name" value="GlpE_sulfurtransferase"/>
</dbReference>
<comment type="caution">
    <text evidence="2">The sequence shown here is derived from an EMBL/GenBank/DDBJ whole genome shotgun (WGS) entry which is preliminary data.</text>
</comment>
<dbReference type="PANTHER" id="PTHR43031">
    <property type="entry name" value="FAD-DEPENDENT OXIDOREDUCTASE"/>
    <property type="match status" value="1"/>
</dbReference>
<name>A0A919XD56_9BACI</name>
<dbReference type="InterPro" id="IPR001763">
    <property type="entry name" value="Rhodanese-like_dom"/>
</dbReference>
<proteinExistence type="predicted"/>